<organism evidence="3 4">
    <name type="scientific">Halteria grandinella</name>
    <dbReference type="NCBI Taxonomy" id="5974"/>
    <lineage>
        <taxon>Eukaryota</taxon>
        <taxon>Sar</taxon>
        <taxon>Alveolata</taxon>
        <taxon>Ciliophora</taxon>
        <taxon>Intramacronucleata</taxon>
        <taxon>Spirotrichea</taxon>
        <taxon>Stichotrichia</taxon>
        <taxon>Sporadotrichida</taxon>
        <taxon>Halteriidae</taxon>
        <taxon>Halteria</taxon>
    </lineage>
</organism>
<feature type="region of interest" description="Disordered" evidence="2">
    <location>
        <begin position="309"/>
        <end position="332"/>
    </location>
</feature>
<evidence type="ECO:0000256" key="1">
    <source>
        <dbReference type="SAM" id="Coils"/>
    </source>
</evidence>
<comment type="caution">
    <text evidence="3">The sequence shown here is derived from an EMBL/GenBank/DDBJ whole genome shotgun (WGS) entry which is preliminary data.</text>
</comment>
<keyword evidence="4" id="KW-1185">Reference proteome</keyword>
<feature type="region of interest" description="Disordered" evidence="2">
    <location>
        <begin position="702"/>
        <end position="728"/>
    </location>
</feature>
<feature type="coiled-coil region" evidence="1">
    <location>
        <begin position="552"/>
        <end position="601"/>
    </location>
</feature>
<feature type="compositionally biased region" description="Polar residues" evidence="2">
    <location>
        <begin position="8"/>
        <end position="18"/>
    </location>
</feature>
<evidence type="ECO:0000256" key="2">
    <source>
        <dbReference type="SAM" id="MobiDB-lite"/>
    </source>
</evidence>
<feature type="region of interest" description="Disordered" evidence="2">
    <location>
        <begin position="610"/>
        <end position="667"/>
    </location>
</feature>
<dbReference type="Proteomes" id="UP000785679">
    <property type="component" value="Unassembled WGS sequence"/>
</dbReference>
<reference evidence="3" key="1">
    <citation type="submission" date="2019-06" db="EMBL/GenBank/DDBJ databases">
        <authorList>
            <person name="Zheng W."/>
        </authorList>
    </citation>
    <scope>NUCLEOTIDE SEQUENCE</scope>
    <source>
        <strain evidence="3">QDHG01</strain>
    </source>
</reference>
<feature type="region of interest" description="Disordered" evidence="2">
    <location>
        <begin position="381"/>
        <end position="411"/>
    </location>
</feature>
<evidence type="ECO:0000313" key="4">
    <source>
        <dbReference type="Proteomes" id="UP000785679"/>
    </source>
</evidence>
<feature type="compositionally biased region" description="Basic and acidic residues" evidence="2">
    <location>
        <begin position="619"/>
        <end position="630"/>
    </location>
</feature>
<name>A0A8J8P4R5_HALGN</name>
<proteinExistence type="predicted"/>
<accession>A0A8J8P4R5</accession>
<sequence>MKTDKYSSQEAAFRSQSAEAVKHSKNRYPREAPPQPHKPPLLEPEHYFARNLLMEGESASSHPQQRLPTKELLIEQNSHKSTVLSSNRSFTGQSSMVSKYNFRQLVISPSQQQPVFIIGPNITSKGYQMIGDSAILRTYEDEITSQTDLIGEKKGVQRYNHGEQQTFVISKNAASYGSFGRTIIQEDGQGGTQLELQPYEPINHSNHFDRALQEQSYNVPKFEQQDLNRRKPTEKEQRNNFSFSDQKFHCASRSEQIEDGKLYFTQKQQQLKSAAETQNVNLKQTQNISAAPHYTQNNQVYPYMQQNQSMYESTRKQADSSKSNGKHQESITERIQNLRDDISSLFPTQVFTRKKQNKQQRDNKENNQELFTVIGGDQCQSQSFTKQGNQYPDIASSYNDERPLNKTPQQSQKTLLVRTVSKENANLETSLCLERYANDELLQLKREIKRLNDQLQAERESKHKQQQPDEELKLLKMQIGSFEERFRTEVNIIQQHYKQSYKEWKAQKKDKYRELKSKYDQAVKKGAELESICMEQQAKLEKAIKGKGDNSQKRYEELKQGYEKLLKNVRAEERQGFSTELKRLEETNIKLMLDNEQLRKQLSQVHSVLYSSRNQMQSGERKGSVGDCHKEKRKPQTSPITQRSRDLQNRRLSGGRDTKRSLSRPSKLNDYNYASQLVINTPDRSQSAILSKTHNQRLAALRQRSGKCGTGRNRDLNEPLTQRKTKSTQKRTNCHDIYKTTCLQVSKLNCDLFSKGNTSRFNEALFTDSDNN</sequence>
<dbReference type="AlphaFoldDB" id="A0A8J8P4R5"/>
<feature type="coiled-coil region" evidence="1">
    <location>
        <begin position="434"/>
        <end position="465"/>
    </location>
</feature>
<dbReference type="EMBL" id="RRYP01000720">
    <property type="protein sequence ID" value="TNV86953.1"/>
    <property type="molecule type" value="Genomic_DNA"/>
</dbReference>
<gene>
    <name evidence="3" type="ORF">FGO68_gene13902</name>
</gene>
<feature type="compositionally biased region" description="Polar residues" evidence="2">
    <location>
        <begin position="381"/>
        <end position="390"/>
    </location>
</feature>
<feature type="compositionally biased region" description="Pro residues" evidence="2">
    <location>
        <begin position="31"/>
        <end position="42"/>
    </location>
</feature>
<protein>
    <submittedName>
        <fullName evidence="3">Uncharacterized protein</fullName>
    </submittedName>
</protein>
<feature type="compositionally biased region" description="Basic and acidic residues" evidence="2">
    <location>
        <begin position="643"/>
        <end position="660"/>
    </location>
</feature>
<keyword evidence="1" id="KW-0175">Coiled coil</keyword>
<evidence type="ECO:0000313" key="3">
    <source>
        <dbReference type="EMBL" id="TNV86953.1"/>
    </source>
</evidence>
<feature type="region of interest" description="Disordered" evidence="2">
    <location>
        <begin position="1"/>
        <end position="42"/>
    </location>
</feature>